<feature type="transmembrane region" description="Helical" evidence="12">
    <location>
        <begin position="80"/>
        <end position="96"/>
    </location>
</feature>
<protein>
    <recommendedName>
        <fullName evidence="12">Succinate dehydrogenase [ubiquinone] cytochrome b small subunit</fullName>
    </recommendedName>
</protein>
<evidence type="ECO:0000256" key="11">
    <source>
        <dbReference type="PIRSR" id="PIRSR607992-2"/>
    </source>
</evidence>
<evidence type="ECO:0000256" key="7">
    <source>
        <dbReference type="ARBA" id="ARBA00022989"/>
    </source>
</evidence>
<evidence type="ECO:0000256" key="2">
    <source>
        <dbReference type="ARBA" id="ARBA00007294"/>
    </source>
</evidence>
<reference evidence="13" key="1">
    <citation type="submission" date="2014-11" db="EMBL/GenBank/DDBJ databases">
        <authorList>
            <person name="Geib S."/>
        </authorList>
    </citation>
    <scope>NUCLEOTIDE SEQUENCE</scope>
</reference>
<keyword evidence="8 12" id="KW-0496">Mitochondrion</keyword>
<keyword evidence="12" id="KW-0249">Electron transport</keyword>
<evidence type="ECO:0000256" key="9">
    <source>
        <dbReference type="ARBA" id="ARBA00023136"/>
    </source>
</evidence>
<dbReference type="GO" id="GO:0046872">
    <property type="term" value="F:metal ion binding"/>
    <property type="evidence" value="ECO:0007669"/>
    <property type="project" value="UniProtKB-KW"/>
</dbReference>
<dbReference type="Pfam" id="PF05328">
    <property type="entry name" value="CybS"/>
    <property type="match status" value="1"/>
</dbReference>
<keyword evidence="4 12" id="KW-0812">Transmembrane</keyword>
<keyword evidence="13" id="KW-0830">Ubiquinone</keyword>
<organism evidence="13">
    <name type="scientific">Zeugodacus cucurbitae</name>
    <name type="common">Melon fruit fly</name>
    <name type="synonym">Bactrocera cucurbitae</name>
    <dbReference type="NCBI Taxonomy" id="28588"/>
    <lineage>
        <taxon>Eukaryota</taxon>
        <taxon>Metazoa</taxon>
        <taxon>Ecdysozoa</taxon>
        <taxon>Arthropoda</taxon>
        <taxon>Hexapoda</taxon>
        <taxon>Insecta</taxon>
        <taxon>Pterygota</taxon>
        <taxon>Neoptera</taxon>
        <taxon>Endopterygota</taxon>
        <taxon>Diptera</taxon>
        <taxon>Brachycera</taxon>
        <taxon>Muscomorpha</taxon>
        <taxon>Tephritoidea</taxon>
        <taxon>Tephritidae</taxon>
        <taxon>Zeugodacus</taxon>
        <taxon>Zeugodacus</taxon>
    </lineage>
</organism>
<comment type="subcellular location">
    <subcellularLocation>
        <location evidence="1 12">Mitochondrion inner membrane</location>
        <topology evidence="1 12">Multi-pass membrane protein</topology>
    </subcellularLocation>
</comment>
<reference evidence="13" key="2">
    <citation type="journal article" date="2015" name="Gigascience">
        <title>Reconstructing a comprehensive transcriptome assembly of a white-pupal translocated strain of the pest fruit fly Bactrocera cucurbitae.</title>
        <authorList>
            <person name="Sim S.B."/>
            <person name="Calla B."/>
            <person name="Hall B."/>
            <person name="DeRego T."/>
            <person name="Geib S.M."/>
        </authorList>
    </citation>
    <scope>NUCLEOTIDE SEQUENCE</scope>
</reference>
<dbReference type="InterPro" id="IPR007992">
    <property type="entry name" value="CybS"/>
</dbReference>
<dbReference type="PANTHER" id="PTHR13337">
    <property type="entry name" value="SUCCINATE DEHYDROGENASE"/>
    <property type="match status" value="1"/>
</dbReference>
<keyword evidence="12" id="KW-0349">Heme</keyword>
<dbReference type="AlphaFoldDB" id="A0A0A1XHK1"/>
<dbReference type="GO" id="GO:0006121">
    <property type="term" value="P:mitochondrial electron transport, succinate to ubiquinone"/>
    <property type="evidence" value="ECO:0007669"/>
    <property type="project" value="TreeGrafter"/>
</dbReference>
<accession>A0A0A1XHK1</accession>
<gene>
    <name evidence="13" type="primary">CG10219</name>
    <name evidence="13" type="ORF">g.10360</name>
</gene>
<keyword evidence="11" id="KW-0408">Iron</keyword>
<evidence type="ECO:0000256" key="5">
    <source>
        <dbReference type="ARBA" id="ARBA00022792"/>
    </source>
</evidence>
<dbReference type="PANTHER" id="PTHR13337:SF2">
    <property type="entry name" value="SUCCINATE DEHYDROGENASE [UBIQUINONE] CYTOCHROME B SMALL SUBUNIT, MITOCHONDRIAL"/>
    <property type="match status" value="1"/>
</dbReference>
<dbReference type="OrthoDB" id="18577at2759"/>
<dbReference type="GO" id="GO:0006099">
    <property type="term" value="P:tricarboxylic acid cycle"/>
    <property type="evidence" value="ECO:0007669"/>
    <property type="project" value="UniProtKB-KW"/>
</dbReference>
<dbReference type="CDD" id="cd03496">
    <property type="entry name" value="SQR_TypeC_CybS"/>
    <property type="match status" value="1"/>
</dbReference>
<keyword evidence="9 12" id="KW-0472">Membrane</keyword>
<dbReference type="GeneID" id="105218955"/>
<sequence length="187" mass="19660">MALSVMMRNAGKLNVLGLGKTALSLPMKTLTTKSTISAESLKTLTKLNNAQIVSRTFSLSSPKMAAAKGNHVPLWTAERLISLALLGVVPAAFIYPSQTLDALLAVSVVLHSHWGVEAIVTDYARPQVVGPILPKVAHGALILLSIATLGGLFYIIQNDVGIANSIKQIWKIKPAGSGPAAEEASTQ</sequence>
<keyword evidence="5 12" id="KW-0999">Mitochondrion inner membrane</keyword>
<feature type="binding site" evidence="10">
    <location>
        <position position="123"/>
    </location>
    <ligand>
        <name>a ubiquinone</name>
        <dbReference type="ChEBI" id="CHEBI:16389"/>
        <note>ligand shared with IP/SDHB</note>
    </ligand>
</feature>
<feature type="binding site" description="axial binding residue" evidence="11">
    <location>
        <position position="111"/>
    </location>
    <ligand>
        <name>heme b</name>
        <dbReference type="ChEBI" id="CHEBI:60344"/>
        <note>ligand shared with SDHC</note>
    </ligand>
    <ligandPart>
        <name>Fe</name>
        <dbReference type="ChEBI" id="CHEBI:18248"/>
    </ligandPart>
</feature>
<dbReference type="EMBL" id="GBXI01003855">
    <property type="protein sequence ID" value="JAD10437.1"/>
    <property type="molecule type" value="Transcribed_RNA"/>
</dbReference>
<dbReference type="CTD" id="6392"/>
<proteinExistence type="inferred from homology"/>
<evidence type="ECO:0000256" key="12">
    <source>
        <dbReference type="RuleBase" id="RU364031"/>
    </source>
</evidence>
<evidence type="ECO:0000256" key="8">
    <source>
        <dbReference type="ARBA" id="ARBA00023128"/>
    </source>
</evidence>
<evidence type="ECO:0000256" key="3">
    <source>
        <dbReference type="ARBA" id="ARBA00022448"/>
    </source>
</evidence>
<comment type="function">
    <text evidence="12">Membrane-anchoring subunit of succinate dehydrogenase (SDH) that is involved in complex II of the mitochondrial electron transport chain and is responsible for transferring electrons from succinate to ubiquinone (coenzyme Q).</text>
</comment>
<dbReference type="GO" id="GO:0005743">
    <property type="term" value="C:mitochondrial inner membrane"/>
    <property type="evidence" value="ECO:0007669"/>
    <property type="project" value="UniProtKB-SubCell"/>
</dbReference>
<keyword evidence="12" id="KW-0816">Tricarboxylic acid cycle</keyword>
<evidence type="ECO:0000256" key="6">
    <source>
        <dbReference type="ARBA" id="ARBA00022946"/>
    </source>
</evidence>
<evidence type="ECO:0000256" key="4">
    <source>
        <dbReference type="ARBA" id="ARBA00022692"/>
    </source>
</evidence>
<comment type="similarity">
    <text evidence="2 12">Belongs to the CybS family.</text>
</comment>
<keyword evidence="6 12" id="KW-0809">Transit peptide</keyword>
<dbReference type="Gene3D" id="1.20.1300.10">
    <property type="entry name" value="Fumarate reductase/succinate dehydrogenase, transmembrane subunit"/>
    <property type="match status" value="1"/>
</dbReference>
<comment type="caution">
    <text evidence="12">Lacks conserved residue(s) required for the propagation of feature annotation.</text>
</comment>
<evidence type="ECO:0000313" key="13">
    <source>
        <dbReference type="EMBL" id="JAD10437.1"/>
    </source>
</evidence>
<feature type="transmembrane region" description="Helical" evidence="12">
    <location>
        <begin position="136"/>
        <end position="156"/>
    </location>
</feature>
<dbReference type="InterPro" id="IPR034804">
    <property type="entry name" value="SQR/QFR_C/D"/>
</dbReference>
<keyword evidence="3 12" id="KW-0813">Transport</keyword>
<name>A0A0A1XHK1_ZEUCU</name>
<evidence type="ECO:0000256" key="10">
    <source>
        <dbReference type="PIRSR" id="PIRSR607992-1"/>
    </source>
</evidence>
<dbReference type="GO" id="GO:0048039">
    <property type="term" value="F:ubiquinone binding"/>
    <property type="evidence" value="ECO:0007669"/>
    <property type="project" value="TreeGrafter"/>
</dbReference>
<dbReference type="GO" id="GO:0020037">
    <property type="term" value="F:heme binding"/>
    <property type="evidence" value="ECO:0007669"/>
    <property type="project" value="TreeGrafter"/>
</dbReference>
<evidence type="ECO:0000256" key="1">
    <source>
        <dbReference type="ARBA" id="ARBA00004448"/>
    </source>
</evidence>
<keyword evidence="11 12" id="KW-0479">Metal-binding</keyword>
<keyword evidence="7 12" id="KW-1133">Transmembrane helix</keyword>